<feature type="transmembrane region" description="Helical" evidence="1">
    <location>
        <begin position="189"/>
        <end position="205"/>
    </location>
</feature>
<feature type="transmembrane region" description="Helical" evidence="1">
    <location>
        <begin position="89"/>
        <end position="110"/>
    </location>
</feature>
<feature type="transmembrane region" description="Helical" evidence="1">
    <location>
        <begin position="375"/>
        <end position="394"/>
    </location>
</feature>
<keyword evidence="3" id="KW-1185">Reference proteome</keyword>
<feature type="transmembrane region" description="Helical" evidence="1">
    <location>
        <begin position="50"/>
        <end position="83"/>
    </location>
</feature>
<keyword evidence="1" id="KW-0812">Transmembrane</keyword>
<dbReference type="Proteomes" id="UP000505306">
    <property type="component" value="Chromosome"/>
</dbReference>
<evidence type="ECO:0000313" key="3">
    <source>
        <dbReference type="Proteomes" id="UP000505306"/>
    </source>
</evidence>
<dbReference type="AlphaFoldDB" id="A0A6G6GKG8"/>
<protein>
    <recommendedName>
        <fullName evidence="4">Glycosyltransferase RgtA/B/C/D-like domain-containing protein</fullName>
    </recommendedName>
</protein>
<dbReference type="KEGG" id="mgel:G5B37_05775"/>
<reference evidence="2 3" key="1">
    <citation type="submission" date="2020-02" db="EMBL/GenBank/DDBJ databases">
        <title>Complete genome sequence of Flavobacteriaceae bacterium.</title>
        <authorList>
            <person name="Kim S.-J."/>
            <person name="Kim Y.-S."/>
            <person name="Kim K.-H."/>
        </authorList>
    </citation>
    <scope>NUCLEOTIDE SEQUENCE [LARGE SCALE GENOMIC DNA]</scope>
    <source>
        <strain evidence="2 3">RR4-40</strain>
    </source>
</reference>
<feature type="transmembrane region" description="Helical" evidence="1">
    <location>
        <begin position="12"/>
        <end position="30"/>
    </location>
</feature>
<sequence length="425" mass="48895">MLPKNTFENKVLFFLFIAFFSFFIFQPALFSPDTHSYLRADITRFPGYIIYLRGLQAVFGEVFSTAAVVGHLVMGFLAIVVFFKNCSRLFSLSVIAQVLLLIVLLFPYFKPIEVALNLTSEGLAYPLYLLLLSFSIDFLLKDQTKKVIYISVVYLLLVLTRGQFIIVGPILGFLFLLKKKRAIRTLKPILIFALLVLLPVISGVVDKTYRYIFYGYAETTPYSYVNAIALPLYVSEANDTKLFDDRAIQEVFDYSYKRLDSLQLLSSEVQGSYHQKYLRFHYHFPEICNQNIHEFGLNYYKENGETPPKNAFAIEAACKVMFPKLVSQHFSEWLTLYYTSIVHGFKSVFVLVFVVVLAFLSLFRVFKHFGNKSAFILLGTLLILSNAMIVAVASHSIMRYLFYNYVIGLLIIILLLKKFIPRHES</sequence>
<evidence type="ECO:0008006" key="4">
    <source>
        <dbReference type="Google" id="ProtNLM"/>
    </source>
</evidence>
<name>A0A6G6GKG8_9FLAO</name>
<evidence type="ECO:0000313" key="2">
    <source>
        <dbReference type="EMBL" id="QIE59086.1"/>
    </source>
</evidence>
<keyword evidence="1" id="KW-1133">Transmembrane helix</keyword>
<feature type="transmembrane region" description="Helical" evidence="1">
    <location>
        <begin position="152"/>
        <end position="177"/>
    </location>
</feature>
<accession>A0A6G6GKG8</accession>
<evidence type="ECO:0000256" key="1">
    <source>
        <dbReference type="SAM" id="Phobius"/>
    </source>
</evidence>
<keyword evidence="1" id="KW-0472">Membrane</keyword>
<proteinExistence type="predicted"/>
<organism evidence="2 3">
    <name type="scientific">Rasiella rasia</name>
    <dbReference type="NCBI Taxonomy" id="2744027"/>
    <lineage>
        <taxon>Bacteria</taxon>
        <taxon>Pseudomonadati</taxon>
        <taxon>Bacteroidota</taxon>
        <taxon>Flavobacteriia</taxon>
        <taxon>Flavobacteriales</taxon>
        <taxon>Flavobacteriaceae</taxon>
        <taxon>Rasiella</taxon>
    </lineage>
</organism>
<gene>
    <name evidence="2" type="ORF">G5B37_05775</name>
</gene>
<dbReference type="EMBL" id="CP049057">
    <property type="protein sequence ID" value="QIE59086.1"/>
    <property type="molecule type" value="Genomic_DNA"/>
</dbReference>
<feature type="transmembrane region" description="Helical" evidence="1">
    <location>
        <begin position="122"/>
        <end position="140"/>
    </location>
</feature>
<feature type="transmembrane region" description="Helical" evidence="1">
    <location>
        <begin position="341"/>
        <end position="363"/>
    </location>
</feature>
<feature type="transmembrane region" description="Helical" evidence="1">
    <location>
        <begin position="400"/>
        <end position="420"/>
    </location>
</feature>